<accession>A0A9D5Z080</accession>
<evidence type="ECO:0000313" key="1">
    <source>
        <dbReference type="EMBL" id="MBE7701261.1"/>
    </source>
</evidence>
<comment type="caution">
    <text evidence="1">The sequence shown here is derived from an EMBL/GenBank/DDBJ whole genome shotgun (WGS) entry which is preliminary data.</text>
</comment>
<evidence type="ECO:0000313" key="2">
    <source>
        <dbReference type="Proteomes" id="UP000822993"/>
    </source>
</evidence>
<dbReference type="AlphaFoldDB" id="A0A9D5Z080"/>
<keyword evidence="2" id="KW-1185">Reference proteome</keyword>
<gene>
    <name evidence="1" type="ORF">H9623_13250</name>
</gene>
<dbReference type="EMBL" id="JACSPN010000017">
    <property type="protein sequence ID" value="MBE7701261.1"/>
    <property type="molecule type" value="Genomic_DNA"/>
</dbReference>
<sequence>MKNLILHEARRISLPVPADTASGAPVKVGSIIGVTATAEGEGGNAPGTATVWREGSYELPVAGAIASVGLPVYITASNTLTATAGTDTLFGYSHGTKGTGTGPLPVILAQV</sequence>
<dbReference type="Proteomes" id="UP000822993">
    <property type="component" value="Unassembled WGS sequence"/>
</dbReference>
<organism evidence="1 2">
    <name type="scientific">Oerskovia douganii</name>
    <dbReference type="NCBI Taxonomy" id="2762210"/>
    <lineage>
        <taxon>Bacteria</taxon>
        <taxon>Bacillati</taxon>
        <taxon>Actinomycetota</taxon>
        <taxon>Actinomycetes</taxon>
        <taxon>Micrococcales</taxon>
        <taxon>Cellulomonadaceae</taxon>
        <taxon>Oerskovia</taxon>
    </lineage>
</organism>
<protein>
    <submittedName>
        <fullName evidence="1">DUF2190 family protein</fullName>
    </submittedName>
</protein>
<dbReference type="Pfam" id="PF09956">
    <property type="entry name" value="Phage_cement_2"/>
    <property type="match status" value="1"/>
</dbReference>
<name>A0A9D5Z080_9CELL</name>
<dbReference type="InterPro" id="IPR011231">
    <property type="entry name" value="Phage_VT1-Sakai_H0018"/>
</dbReference>
<dbReference type="RefSeq" id="WP_193720520.1">
    <property type="nucleotide sequence ID" value="NZ_JACSPN010000017.1"/>
</dbReference>
<reference evidence="1 2" key="1">
    <citation type="submission" date="2020-08" db="EMBL/GenBank/DDBJ databases">
        <title>A Genomic Blueprint of the Chicken Gut Microbiome.</title>
        <authorList>
            <person name="Gilroy R."/>
            <person name="Ravi A."/>
            <person name="Getino M."/>
            <person name="Pursley I."/>
            <person name="Horton D.L."/>
            <person name="Alikhan N.-F."/>
            <person name="Baker D."/>
            <person name="Gharbi K."/>
            <person name="Hall N."/>
            <person name="Watson M."/>
            <person name="Adriaenssens E.M."/>
            <person name="Foster-Nyarko E."/>
            <person name="Jarju S."/>
            <person name="Secka A."/>
            <person name="Antonio M."/>
            <person name="Oren A."/>
            <person name="Chaudhuri R."/>
            <person name="La Ragione R.M."/>
            <person name="Hildebrand F."/>
            <person name="Pallen M.J."/>
        </authorList>
    </citation>
    <scope>NUCLEOTIDE SEQUENCE [LARGE SCALE GENOMIC DNA]</scope>
    <source>
        <strain evidence="1 2">Sa1BUA8</strain>
    </source>
</reference>
<proteinExistence type="predicted"/>